<evidence type="ECO:0000313" key="10">
    <source>
        <dbReference type="Proteomes" id="UP000516117"/>
    </source>
</evidence>
<dbReference type="Proteomes" id="UP000516117">
    <property type="component" value="Chromosome"/>
</dbReference>
<comment type="similarity">
    <text evidence="2">Belongs to the EccE family.</text>
</comment>
<evidence type="ECO:0000256" key="4">
    <source>
        <dbReference type="ARBA" id="ARBA00022692"/>
    </source>
</evidence>
<evidence type="ECO:0000259" key="8">
    <source>
        <dbReference type="Pfam" id="PF11203"/>
    </source>
</evidence>
<comment type="subcellular location">
    <subcellularLocation>
        <location evidence="1">Cell membrane</location>
    </subcellularLocation>
</comment>
<evidence type="ECO:0000256" key="5">
    <source>
        <dbReference type="ARBA" id="ARBA00022989"/>
    </source>
</evidence>
<dbReference type="Pfam" id="PF11203">
    <property type="entry name" value="EccE"/>
    <property type="match status" value="1"/>
</dbReference>
<keyword evidence="10" id="KW-1185">Reference proteome</keyword>
<organism evidence="9 10">
    <name type="scientific">Tessaracoccus defluvii</name>
    <dbReference type="NCBI Taxonomy" id="1285901"/>
    <lineage>
        <taxon>Bacteria</taxon>
        <taxon>Bacillati</taxon>
        <taxon>Actinomycetota</taxon>
        <taxon>Actinomycetes</taxon>
        <taxon>Propionibacteriales</taxon>
        <taxon>Propionibacteriaceae</taxon>
        <taxon>Tessaracoccus</taxon>
    </lineage>
</organism>
<evidence type="ECO:0000256" key="2">
    <source>
        <dbReference type="ARBA" id="ARBA00007759"/>
    </source>
</evidence>
<keyword evidence="5 7" id="KW-1133">Transmembrane helix</keyword>
<evidence type="ECO:0000256" key="3">
    <source>
        <dbReference type="ARBA" id="ARBA00022475"/>
    </source>
</evidence>
<reference evidence="9 10" key="1">
    <citation type="submission" date="2020-08" db="EMBL/GenBank/DDBJ databases">
        <title>Genome sequence of Tessaracoccus defluvii JCM 17540T.</title>
        <authorList>
            <person name="Hyun D.-W."/>
            <person name="Bae J.-W."/>
        </authorList>
    </citation>
    <scope>NUCLEOTIDE SEQUENCE [LARGE SCALE GENOMIC DNA]</scope>
    <source>
        <strain evidence="9 10">JCM 17540</strain>
    </source>
</reference>
<evidence type="ECO:0000256" key="6">
    <source>
        <dbReference type="ARBA" id="ARBA00023136"/>
    </source>
</evidence>
<dbReference type="InterPro" id="IPR050051">
    <property type="entry name" value="EccE_dom"/>
</dbReference>
<protein>
    <submittedName>
        <fullName evidence="9">Type VII secretion protein EccE</fullName>
    </submittedName>
</protein>
<dbReference type="RefSeq" id="WP_187720282.1">
    <property type="nucleotide sequence ID" value="NZ_BAABBL010000007.1"/>
</dbReference>
<feature type="transmembrane region" description="Helical" evidence="7">
    <location>
        <begin position="48"/>
        <end position="70"/>
    </location>
</feature>
<keyword evidence="3" id="KW-1003">Cell membrane</keyword>
<dbReference type="EMBL" id="CP060789">
    <property type="protein sequence ID" value="QNP55146.1"/>
    <property type="molecule type" value="Genomic_DNA"/>
</dbReference>
<proteinExistence type="inferred from homology"/>
<keyword evidence="6 7" id="KW-0472">Membrane</keyword>
<accession>A0A7H0H3N0</accession>
<sequence length="392" mass="41964">MARRTMPARGAMPRRIRSTRFIPLVVTWQVVVVVAIVLVLQWQIWSVALAALLLLTAMLLTIPVNGRTLLASLQVRRGFRVRAGSRVPFPDLAPDLVPLGQWLPRLEVTQIKDAHDGEIGVVADGDSWAGILEVSADNSLFTDRGAKLDLAALAALTRHDDVVFAGIQVITCTVPAPSGALLPANSPALQAYREVLGERTPPALRRTWIALRLDPRLCLEAVGRRGSGQVGVFATLRFGLHRAQTTLKRLGVVTEPLDPLGIADVLALTTGATEVTDPDRSHEQWESWVCDGLVHGSRSIGGLGDEPNTAYQRLLDVLNRTPVLFACSSFTVSPGEPAAGALRLVTSNPEQASQADEYVLANLPGGLRLGPRGGVQVPGLLATIPLGRQVPA</sequence>
<gene>
    <name evidence="9" type="primary">eccE</name>
    <name evidence="9" type="ORF">H9L22_12915</name>
</gene>
<keyword evidence="4 7" id="KW-0812">Transmembrane</keyword>
<evidence type="ECO:0000313" key="9">
    <source>
        <dbReference type="EMBL" id="QNP55146.1"/>
    </source>
</evidence>
<dbReference type="InterPro" id="IPR021368">
    <property type="entry name" value="T7SS_EccE"/>
</dbReference>
<dbReference type="GO" id="GO:0005886">
    <property type="term" value="C:plasma membrane"/>
    <property type="evidence" value="ECO:0007669"/>
    <property type="project" value="UniProtKB-SubCell"/>
</dbReference>
<dbReference type="AlphaFoldDB" id="A0A7H0H3N0"/>
<dbReference type="KEGG" id="tdf:H9L22_12915"/>
<evidence type="ECO:0000256" key="7">
    <source>
        <dbReference type="SAM" id="Phobius"/>
    </source>
</evidence>
<feature type="transmembrane region" description="Helical" evidence="7">
    <location>
        <begin position="21"/>
        <end position="42"/>
    </location>
</feature>
<dbReference type="NCBIfam" id="TIGR03923">
    <property type="entry name" value="T7SS_EccE"/>
    <property type="match status" value="1"/>
</dbReference>
<name>A0A7H0H3N0_9ACTN</name>
<feature type="domain" description="Type VII secretion system protein EccE" evidence="8">
    <location>
        <begin position="202"/>
        <end position="296"/>
    </location>
</feature>
<evidence type="ECO:0000256" key="1">
    <source>
        <dbReference type="ARBA" id="ARBA00004236"/>
    </source>
</evidence>